<dbReference type="Gene3D" id="3.40.50.2300">
    <property type="match status" value="1"/>
</dbReference>
<dbReference type="OrthoDB" id="3171335at2"/>
<keyword evidence="2" id="KW-0238">DNA-binding</keyword>
<dbReference type="InterPro" id="IPR036388">
    <property type="entry name" value="WH-like_DNA-bd_sf"/>
</dbReference>
<dbReference type="PANTHER" id="PTHR45566:SF1">
    <property type="entry name" value="HTH-TYPE TRANSCRIPTIONAL REGULATOR YHJB-RELATED"/>
    <property type="match status" value="1"/>
</dbReference>
<comment type="caution">
    <text evidence="2">The sequence shown here is derived from an EMBL/GenBank/DDBJ whole genome shotgun (WGS) entry which is preliminary data.</text>
</comment>
<dbReference type="InterPro" id="IPR011006">
    <property type="entry name" value="CheY-like_superfamily"/>
</dbReference>
<dbReference type="RefSeq" id="WP_119483089.1">
    <property type="nucleotide sequence ID" value="NZ_QXTG01000002.1"/>
</dbReference>
<dbReference type="InterPro" id="IPR051015">
    <property type="entry name" value="EvgA-like"/>
</dbReference>
<dbReference type="EMBL" id="QXTG01000002">
    <property type="protein sequence ID" value="RIX28780.1"/>
    <property type="molecule type" value="Genomic_DNA"/>
</dbReference>
<keyword evidence="3" id="KW-1185">Reference proteome</keyword>
<organism evidence="2 3">
    <name type="scientific">Amnibacterium setariae</name>
    <dbReference type="NCBI Taxonomy" id="2306585"/>
    <lineage>
        <taxon>Bacteria</taxon>
        <taxon>Bacillati</taxon>
        <taxon>Actinomycetota</taxon>
        <taxon>Actinomycetes</taxon>
        <taxon>Micrococcales</taxon>
        <taxon>Microbacteriaceae</taxon>
        <taxon>Amnibacterium</taxon>
    </lineage>
</organism>
<reference evidence="3" key="1">
    <citation type="submission" date="2018-09" db="EMBL/GenBank/DDBJ databases">
        <authorList>
            <person name="Kim I."/>
        </authorList>
    </citation>
    <scope>NUCLEOTIDE SEQUENCE [LARGE SCALE GENOMIC DNA]</scope>
    <source>
        <strain evidence="3">DD4a</strain>
    </source>
</reference>
<gene>
    <name evidence="2" type="ORF">D1781_15440</name>
</gene>
<evidence type="ECO:0000313" key="2">
    <source>
        <dbReference type="EMBL" id="RIX28780.1"/>
    </source>
</evidence>
<dbReference type="InterPro" id="IPR000792">
    <property type="entry name" value="Tscrpt_reg_LuxR_C"/>
</dbReference>
<dbReference type="SUPFAM" id="SSF46894">
    <property type="entry name" value="C-terminal effector domain of the bipartite response regulators"/>
    <property type="match status" value="1"/>
</dbReference>
<dbReference type="GO" id="GO:0003677">
    <property type="term" value="F:DNA binding"/>
    <property type="evidence" value="ECO:0007669"/>
    <property type="project" value="UniProtKB-KW"/>
</dbReference>
<evidence type="ECO:0000259" key="1">
    <source>
        <dbReference type="SMART" id="SM00421"/>
    </source>
</evidence>
<accession>A0A3A1TYE2</accession>
<dbReference type="Pfam" id="PF00196">
    <property type="entry name" value="GerE"/>
    <property type="match status" value="1"/>
</dbReference>
<dbReference type="AlphaFoldDB" id="A0A3A1TYE2"/>
<dbReference type="Gene3D" id="1.10.10.10">
    <property type="entry name" value="Winged helix-like DNA-binding domain superfamily/Winged helix DNA-binding domain"/>
    <property type="match status" value="1"/>
</dbReference>
<dbReference type="SUPFAM" id="SSF52172">
    <property type="entry name" value="CheY-like"/>
    <property type="match status" value="1"/>
</dbReference>
<name>A0A3A1TYE2_9MICO</name>
<dbReference type="GO" id="GO:0006355">
    <property type="term" value="P:regulation of DNA-templated transcription"/>
    <property type="evidence" value="ECO:0007669"/>
    <property type="project" value="InterPro"/>
</dbReference>
<dbReference type="PRINTS" id="PR00038">
    <property type="entry name" value="HTHLUXR"/>
</dbReference>
<proteinExistence type="predicted"/>
<dbReference type="Proteomes" id="UP000265742">
    <property type="component" value="Unassembled WGS sequence"/>
</dbReference>
<dbReference type="PANTHER" id="PTHR45566">
    <property type="entry name" value="HTH-TYPE TRANSCRIPTIONAL REGULATOR YHJB-RELATED"/>
    <property type="match status" value="1"/>
</dbReference>
<dbReference type="SMART" id="SM00421">
    <property type="entry name" value="HTH_LUXR"/>
    <property type="match status" value="1"/>
</dbReference>
<protein>
    <submittedName>
        <fullName evidence="2">DNA-binding response regulator</fullName>
    </submittedName>
</protein>
<evidence type="ECO:0000313" key="3">
    <source>
        <dbReference type="Proteomes" id="UP000265742"/>
    </source>
</evidence>
<dbReference type="InterPro" id="IPR016032">
    <property type="entry name" value="Sig_transdc_resp-reg_C-effctor"/>
</dbReference>
<sequence length="220" mass="23579">MPAPVNAPLRVGLVDDHEVIAAAVHAALRQTRELELVASAPTVDGLFARAAGRLHLVVLDLRLADGSSPANNVERLVNAGCNVIAFTSGESPYLLRTVARTAVLGIVRKSEPLHALTNALLRAAYGQPVITAEWASTVENDPLITDARLSKQEQRMLALFADGNTAQSVAEEAGIAVSTIEDYVRRIRAKYARAGRPAVTKVDLYKRAVEDGFLPAPNEQ</sequence>
<feature type="domain" description="HTH luxR-type" evidence="1">
    <location>
        <begin position="146"/>
        <end position="208"/>
    </location>
</feature>